<accession>A0A250KY43</accession>
<organism evidence="7 8">
    <name type="scientific">Methylocaldum marinum</name>
    <dbReference type="NCBI Taxonomy" id="1432792"/>
    <lineage>
        <taxon>Bacteria</taxon>
        <taxon>Pseudomonadati</taxon>
        <taxon>Pseudomonadota</taxon>
        <taxon>Gammaproteobacteria</taxon>
        <taxon>Methylococcales</taxon>
        <taxon>Methylococcaceae</taxon>
        <taxon>Methylocaldum</taxon>
    </lineage>
</organism>
<evidence type="ECO:0000256" key="4">
    <source>
        <dbReference type="ARBA" id="ARBA00023163"/>
    </source>
</evidence>
<sequence length="340" mass="38011">MNITLRQLKVFERVARRLSFTRAAEELYLTQPAVSMQIKQFEEVVGLPLFERLGKKIYLTRAGEELYRLSRAISLQLEEAEQLIEELKGTEGGRLAVSVASTVHYFAIRLLADFCQRYPKVKVSFKVTNRKGLLQQLDDNEADIVLMGQPPEDQDLTAEAFMDNPLVIIAPTRHPLAGQKSIPLAELNRETFLMREQGSGTRNAVERFLSEKGVQISASMEMNTNGAIKQGVEEGLGLGIVSVHTVERELEDGRVVVLDAESFPIMRQWYIVHRAGKRLSAVAREFEQFVRSEAGRFVRSDIIKTALGGAQSSASSGSSHPDIVDQASFPQPGGRQYYEI</sequence>
<name>A0A250KY43_9GAMM</name>
<dbReference type="AlphaFoldDB" id="A0A250KY43"/>
<protein>
    <submittedName>
        <fullName evidence="7">Rubisco operon transcriptional regulator</fullName>
    </submittedName>
</protein>
<dbReference type="OrthoDB" id="9785745at2"/>
<dbReference type="InterPro" id="IPR000847">
    <property type="entry name" value="LysR_HTH_N"/>
</dbReference>
<dbReference type="InterPro" id="IPR036388">
    <property type="entry name" value="WH-like_DNA-bd_sf"/>
</dbReference>
<dbReference type="Proteomes" id="UP000266313">
    <property type="component" value="Chromosome"/>
</dbReference>
<dbReference type="Pfam" id="PF03466">
    <property type="entry name" value="LysR_substrate"/>
    <property type="match status" value="1"/>
</dbReference>
<dbReference type="Pfam" id="PF00126">
    <property type="entry name" value="HTH_1"/>
    <property type="match status" value="1"/>
</dbReference>
<dbReference type="CDD" id="cd08419">
    <property type="entry name" value="PBP2_CbbR_RubisCO_like"/>
    <property type="match status" value="1"/>
</dbReference>
<evidence type="ECO:0000256" key="2">
    <source>
        <dbReference type="ARBA" id="ARBA00023015"/>
    </source>
</evidence>
<dbReference type="SUPFAM" id="SSF46785">
    <property type="entry name" value="Winged helix' DNA-binding domain"/>
    <property type="match status" value="1"/>
</dbReference>
<dbReference type="SUPFAM" id="SSF53850">
    <property type="entry name" value="Periplasmic binding protein-like II"/>
    <property type="match status" value="1"/>
</dbReference>
<dbReference type="InterPro" id="IPR005119">
    <property type="entry name" value="LysR_subst-bd"/>
</dbReference>
<evidence type="ECO:0000256" key="1">
    <source>
        <dbReference type="ARBA" id="ARBA00009437"/>
    </source>
</evidence>
<dbReference type="GO" id="GO:0003700">
    <property type="term" value="F:DNA-binding transcription factor activity"/>
    <property type="evidence" value="ECO:0007669"/>
    <property type="project" value="InterPro"/>
</dbReference>
<evidence type="ECO:0000256" key="3">
    <source>
        <dbReference type="ARBA" id="ARBA00023125"/>
    </source>
</evidence>
<keyword evidence="2" id="KW-0805">Transcription regulation</keyword>
<dbReference type="PANTHER" id="PTHR30126">
    <property type="entry name" value="HTH-TYPE TRANSCRIPTIONAL REGULATOR"/>
    <property type="match status" value="1"/>
</dbReference>
<dbReference type="InterPro" id="IPR036390">
    <property type="entry name" value="WH_DNA-bd_sf"/>
</dbReference>
<proteinExistence type="inferred from homology"/>
<evidence type="ECO:0000256" key="5">
    <source>
        <dbReference type="SAM" id="MobiDB-lite"/>
    </source>
</evidence>
<feature type="domain" description="HTH lysR-type" evidence="6">
    <location>
        <begin position="3"/>
        <end position="60"/>
    </location>
</feature>
<reference evidence="7 8" key="1">
    <citation type="submission" date="2016-12" db="EMBL/GenBank/DDBJ databases">
        <title>Genome sequencing of Methylocaldum marinum.</title>
        <authorList>
            <person name="Takeuchi M."/>
            <person name="Kamagata Y."/>
            <person name="Hiraoka S."/>
            <person name="Oshima K."/>
            <person name="Hattori M."/>
            <person name="Iwasaki W."/>
        </authorList>
    </citation>
    <scope>NUCLEOTIDE SEQUENCE [LARGE SCALE GENOMIC DNA]</scope>
    <source>
        <strain evidence="7 8">S8</strain>
    </source>
</reference>
<dbReference type="RefSeq" id="WP_119631712.1">
    <property type="nucleotide sequence ID" value="NZ_AP017928.1"/>
</dbReference>
<gene>
    <name evidence="7" type="ORF">sS8_4630</name>
</gene>
<dbReference type="FunFam" id="1.10.10.10:FF:000001">
    <property type="entry name" value="LysR family transcriptional regulator"/>
    <property type="match status" value="1"/>
</dbReference>
<dbReference type="EMBL" id="AP017928">
    <property type="protein sequence ID" value="BBA36560.1"/>
    <property type="molecule type" value="Genomic_DNA"/>
</dbReference>
<keyword evidence="4" id="KW-0804">Transcription</keyword>
<keyword evidence="8" id="KW-1185">Reference proteome</keyword>
<dbReference type="PRINTS" id="PR00039">
    <property type="entry name" value="HTHLYSR"/>
</dbReference>
<evidence type="ECO:0000259" key="6">
    <source>
        <dbReference type="PROSITE" id="PS50931"/>
    </source>
</evidence>
<evidence type="ECO:0000313" key="8">
    <source>
        <dbReference type="Proteomes" id="UP000266313"/>
    </source>
</evidence>
<feature type="compositionally biased region" description="Low complexity" evidence="5">
    <location>
        <begin position="310"/>
        <end position="319"/>
    </location>
</feature>
<evidence type="ECO:0000313" key="7">
    <source>
        <dbReference type="EMBL" id="BBA36560.1"/>
    </source>
</evidence>
<feature type="region of interest" description="Disordered" evidence="5">
    <location>
        <begin position="310"/>
        <end position="333"/>
    </location>
</feature>
<keyword evidence="3" id="KW-0238">DNA-binding</keyword>
<dbReference type="PROSITE" id="PS50931">
    <property type="entry name" value="HTH_LYSR"/>
    <property type="match status" value="1"/>
</dbReference>
<dbReference type="Gene3D" id="3.40.190.290">
    <property type="match status" value="1"/>
</dbReference>
<dbReference type="PANTHER" id="PTHR30126:SF5">
    <property type="entry name" value="HTH-TYPE TRANSCRIPTIONAL ACTIVATOR CMPR"/>
    <property type="match status" value="1"/>
</dbReference>
<dbReference type="Gene3D" id="1.10.10.10">
    <property type="entry name" value="Winged helix-like DNA-binding domain superfamily/Winged helix DNA-binding domain"/>
    <property type="match status" value="1"/>
</dbReference>
<dbReference type="GO" id="GO:0000976">
    <property type="term" value="F:transcription cis-regulatory region binding"/>
    <property type="evidence" value="ECO:0007669"/>
    <property type="project" value="TreeGrafter"/>
</dbReference>
<dbReference type="KEGG" id="mmai:sS8_4630"/>
<comment type="similarity">
    <text evidence="1">Belongs to the LysR transcriptional regulatory family.</text>
</comment>